<evidence type="ECO:0000256" key="5">
    <source>
        <dbReference type="ARBA" id="ARBA00023136"/>
    </source>
</evidence>
<evidence type="ECO:0000259" key="10">
    <source>
        <dbReference type="Pfam" id="PF02544"/>
    </source>
</evidence>
<dbReference type="GO" id="GO:0102389">
    <property type="term" value="F:polyprenol reductase activity"/>
    <property type="evidence" value="ECO:0007669"/>
    <property type="project" value="UniProtKB-UniRule"/>
</dbReference>
<comment type="similarity">
    <text evidence="6 9">Belongs to the steroid 5-alpha reductase family. Polyprenal reductase subfamily.</text>
</comment>
<reference evidence="12" key="1">
    <citation type="submission" date="2025-08" db="UniProtKB">
        <authorList>
            <consortium name="RefSeq"/>
        </authorList>
    </citation>
    <scope>IDENTIFICATION</scope>
    <source>
        <tissue evidence="12">Gonads</tissue>
    </source>
</reference>
<dbReference type="EC" id="1.3.1.94" evidence="2 9"/>
<dbReference type="GO" id="GO:0160198">
    <property type="term" value="F:polyprenal reductase activity"/>
    <property type="evidence" value="ECO:0007669"/>
    <property type="project" value="UniProtKB-EC"/>
</dbReference>
<dbReference type="GO" id="GO:0006488">
    <property type="term" value="P:dolichol-linked oligosaccharide biosynthetic process"/>
    <property type="evidence" value="ECO:0007669"/>
    <property type="project" value="UniProtKB-UniRule"/>
</dbReference>
<dbReference type="UniPathway" id="UPA00378"/>
<accession>A0A1S3K4I9</accession>
<comment type="catalytic activity">
    <reaction evidence="8 9">
        <text>a di-trans,poly-cis-dolichal + NADP(+) = a di-trans,poly-cis-polyprenal + NADPH + H(+)</text>
        <dbReference type="Rhea" id="RHEA:80727"/>
        <dbReference type="Rhea" id="RHEA-COMP:19536"/>
        <dbReference type="Rhea" id="RHEA-COMP:19537"/>
        <dbReference type="ChEBI" id="CHEBI:15378"/>
        <dbReference type="ChEBI" id="CHEBI:57783"/>
        <dbReference type="ChEBI" id="CHEBI:58349"/>
        <dbReference type="ChEBI" id="CHEBI:231623"/>
        <dbReference type="ChEBI" id="CHEBI:231637"/>
        <dbReference type="EC" id="1.3.1.94"/>
    </reaction>
    <physiologicalReaction direction="right-to-left" evidence="8 9">
        <dbReference type="Rhea" id="RHEA:80729"/>
    </physiologicalReaction>
</comment>
<dbReference type="InterPro" id="IPR001104">
    <property type="entry name" value="3-oxo-5_a-steroid_4-DH_C"/>
</dbReference>
<evidence type="ECO:0000256" key="3">
    <source>
        <dbReference type="ARBA" id="ARBA00022692"/>
    </source>
</evidence>
<feature type="transmembrane region" description="Helical" evidence="9">
    <location>
        <begin position="107"/>
        <end position="123"/>
    </location>
</feature>
<organism evidence="11 12">
    <name type="scientific">Lingula anatina</name>
    <name type="common">Brachiopod</name>
    <name type="synonym">Lingula unguis</name>
    <dbReference type="NCBI Taxonomy" id="7574"/>
    <lineage>
        <taxon>Eukaryota</taxon>
        <taxon>Metazoa</taxon>
        <taxon>Spiralia</taxon>
        <taxon>Lophotrochozoa</taxon>
        <taxon>Brachiopoda</taxon>
        <taxon>Linguliformea</taxon>
        <taxon>Lingulata</taxon>
        <taxon>Lingulida</taxon>
        <taxon>Linguloidea</taxon>
        <taxon>Lingulidae</taxon>
        <taxon>Lingula</taxon>
    </lineage>
</organism>
<keyword evidence="11" id="KW-1185">Reference proteome</keyword>
<keyword evidence="9" id="KW-0521">NADP</keyword>
<evidence type="ECO:0000256" key="9">
    <source>
        <dbReference type="RuleBase" id="RU367081"/>
    </source>
</evidence>
<sequence>MAVSVLAYLYLVFAVVIFVLGLVQNSTIKLPQILQDTLLYGKSRGKRNEWTVMRYLEIPKSYFRYFYAVGIVANSAHLALAVQAYVFGVPPPAIYQQVVSAVSAEQVTTDALGTLLCISLMLIQDLRRLYECYFISVYSKSTMNLLHFLLGFYLYITFGWTVLSEAPSLNTAPLQHLHIGLITWYHIVGVIMFALASWQHQVAHVTFANLRKTEGKVRNYAHRIPRGGLFEYVSSPHYLMEIIIYLAFATVVGLRNISVWSVFVFVLLNQAVCAILTQKWYLDNYKTYPKSRKTLIPFIY</sequence>
<evidence type="ECO:0000256" key="1">
    <source>
        <dbReference type="ARBA" id="ARBA00004127"/>
    </source>
</evidence>
<dbReference type="GO" id="GO:0005789">
    <property type="term" value="C:endoplasmic reticulum membrane"/>
    <property type="evidence" value="ECO:0007669"/>
    <property type="project" value="UniProtKB-SubCell"/>
</dbReference>
<keyword evidence="3 9" id="KW-0812">Transmembrane</keyword>
<dbReference type="InParanoid" id="A0A1S3K4I9"/>
<dbReference type="FunCoup" id="A0A1S3K4I9">
    <property type="interactions" value="1290"/>
</dbReference>
<evidence type="ECO:0000313" key="12">
    <source>
        <dbReference type="RefSeq" id="XP_013417166.1"/>
    </source>
</evidence>
<protein>
    <recommendedName>
        <fullName evidence="7 9">Polyprenal reductase</fullName>
        <ecNumber evidence="2 9">1.3.1.94</ecNumber>
    </recommendedName>
</protein>
<feature type="transmembrane region" description="Helical" evidence="9">
    <location>
        <begin position="65"/>
        <end position="87"/>
    </location>
</feature>
<dbReference type="STRING" id="7574.A0A1S3K4I9"/>
<dbReference type="RefSeq" id="XP_013417166.1">
    <property type="nucleotide sequence ID" value="XM_013561712.1"/>
</dbReference>
<feature type="transmembrane region" description="Helical" evidence="9">
    <location>
        <begin position="257"/>
        <end position="282"/>
    </location>
</feature>
<keyword evidence="9" id="KW-0256">Endoplasmic reticulum</keyword>
<comment type="pathway">
    <text evidence="9">Protein modification; protein glycosylation.</text>
</comment>
<evidence type="ECO:0000313" key="11">
    <source>
        <dbReference type="Proteomes" id="UP000085678"/>
    </source>
</evidence>
<feature type="transmembrane region" description="Helical" evidence="9">
    <location>
        <begin position="229"/>
        <end position="251"/>
    </location>
</feature>
<dbReference type="Pfam" id="PF02544">
    <property type="entry name" value="Steroid_dh"/>
    <property type="match status" value="1"/>
</dbReference>
<evidence type="ECO:0000256" key="2">
    <source>
        <dbReference type="ARBA" id="ARBA00012522"/>
    </source>
</evidence>
<dbReference type="PROSITE" id="PS50244">
    <property type="entry name" value="S5A_REDUCTASE"/>
    <property type="match status" value="1"/>
</dbReference>
<dbReference type="GO" id="GO:0003865">
    <property type="term" value="F:3-oxo-5-alpha-steroid 4-dehydrogenase activity"/>
    <property type="evidence" value="ECO:0007669"/>
    <property type="project" value="TreeGrafter"/>
</dbReference>
<dbReference type="GO" id="GO:0016095">
    <property type="term" value="P:polyprenol catabolic process"/>
    <property type="evidence" value="ECO:0007669"/>
    <property type="project" value="UniProtKB-UniRule"/>
</dbReference>
<name>A0A1S3K4I9_LINAN</name>
<gene>
    <name evidence="12" type="primary">LOC106178503</name>
</gene>
<evidence type="ECO:0000256" key="4">
    <source>
        <dbReference type="ARBA" id="ARBA00022989"/>
    </source>
</evidence>
<evidence type="ECO:0000256" key="6">
    <source>
        <dbReference type="ARBA" id="ARBA00046320"/>
    </source>
</evidence>
<feature type="transmembrane region" description="Helical" evidence="9">
    <location>
        <begin position="183"/>
        <end position="208"/>
    </location>
</feature>
<proteinExistence type="inferred from homology"/>
<dbReference type="Proteomes" id="UP000085678">
    <property type="component" value="Unplaced"/>
</dbReference>
<comment type="subcellular location">
    <subcellularLocation>
        <location evidence="1">Endomembrane system</location>
        <topology evidence="1">Multi-pass membrane protein</topology>
    </subcellularLocation>
    <subcellularLocation>
        <location evidence="9">Endoplasmic reticulum membrane</location>
    </subcellularLocation>
</comment>
<dbReference type="OrthoDB" id="5788137at2759"/>
<feature type="transmembrane region" description="Helical" evidence="9">
    <location>
        <begin position="144"/>
        <end position="163"/>
    </location>
</feature>
<comment type="function">
    <text evidence="9">Plays a key role in early steps of protein N-linked glycosylation by being involved in the conversion of polyprenol into dolichol. Acts as a polyprenal reductase that mediates the reduction of polyprenal into dolichal in a NADP-dependent mechanism. Dolichols are required for the synthesis of dolichol-linked monosaccharides and the oligosaccharide precursor used for N-glycosylation.</text>
</comment>
<dbReference type="KEGG" id="lak:106178503"/>
<dbReference type="GeneID" id="106178503"/>
<dbReference type="PANTHER" id="PTHR14624:SF0">
    <property type="entry name" value="POLYPRENOL REDUCTASE"/>
    <property type="match status" value="1"/>
</dbReference>
<keyword evidence="5 9" id="KW-0472">Membrane</keyword>
<dbReference type="Gene3D" id="1.20.120.1630">
    <property type="match status" value="1"/>
</dbReference>
<dbReference type="InterPro" id="IPR039698">
    <property type="entry name" value="Dfg10/SRD5A3"/>
</dbReference>
<feature type="transmembrane region" description="Helical" evidence="9">
    <location>
        <begin position="6"/>
        <end position="23"/>
    </location>
</feature>
<evidence type="ECO:0000256" key="7">
    <source>
        <dbReference type="ARBA" id="ARBA00047186"/>
    </source>
</evidence>
<evidence type="ECO:0000256" key="8">
    <source>
        <dbReference type="ARBA" id="ARBA00049427"/>
    </source>
</evidence>
<keyword evidence="4 9" id="KW-1133">Transmembrane helix</keyword>
<keyword evidence="9" id="KW-0560">Oxidoreductase</keyword>
<dbReference type="AlphaFoldDB" id="A0A1S3K4I9"/>
<dbReference type="PANTHER" id="PTHR14624">
    <property type="entry name" value="DFG10 PROTEIN"/>
    <property type="match status" value="1"/>
</dbReference>
<feature type="domain" description="3-oxo-5-alpha-steroid 4-dehydrogenase C-terminal" evidence="10">
    <location>
        <begin position="184"/>
        <end position="300"/>
    </location>
</feature>